<name>A0A1H6ZKD8_9BACT</name>
<evidence type="ECO:0008006" key="5">
    <source>
        <dbReference type="Google" id="ProtNLM"/>
    </source>
</evidence>
<evidence type="ECO:0000313" key="4">
    <source>
        <dbReference type="Proteomes" id="UP000199403"/>
    </source>
</evidence>
<evidence type="ECO:0000313" key="3">
    <source>
        <dbReference type="EMBL" id="SEJ50162.1"/>
    </source>
</evidence>
<dbReference type="GO" id="GO:0046872">
    <property type="term" value="F:metal ion binding"/>
    <property type="evidence" value="ECO:0007669"/>
    <property type="project" value="InterPro"/>
</dbReference>
<evidence type="ECO:0000256" key="1">
    <source>
        <dbReference type="ARBA" id="ARBA00010457"/>
    </source>
</evidence>
<dbReference type="RefSeq" id="WP_177179659.1">
    <property type="nucleotide sequence ID" value="NZ_FNZH01000004.1"/>
</dbReference>
<sequence>MKKYYHVLLLMLGMAGTLFLQSCVDEQSPADALDLSGTSRTYPLNAVDGSGISGNVVFEEGEGGYTKVTINLSGTPNGGAHPAHIHFNSAAEGGGIAISLEPVNGTTGSSVTLVNQLDDGTFIDYDGLTSFEGYVNVHLAYGQLETVVAQGDIGGNALDGTTKQYNLLTKDVDGISGTILFEKSVGGFTVATIDLSGTPAGGSHPAHIHANSAAEGGGILISFNPVDGSTGMSRTIIRTDDAGNPVSFEDILALDAYVNVHLAANQLGTIVAQGDIGSNELTENFKEYRLNELAVPGISGSIIFKERLNGFTLASIQLDNTPDGGMHPAHIHANSAAEGGGIIVGFNPVDGTTGRSETTIRQLSNGQPLTYNQILDLDGYVNVHLSMNQLSTIVAQGDIGGNELTGMSMMYPLNELAVPGIAGSVTFEERKNGFSLATIELANTPEGGVHPAHIHANSAAEGGGILVSFNPVNGTTGMSKTTIRSLDSGEALSYAQILDMNGYVNVHLSMDQLGVIVAQGDIGENELTGEMKMYTLNELAVPGISGSITFEERKSGFSLATIQLDNTPDGGVHPAHIHANSAAEGGGILVSFNPVNGTTGMSKTTIRALDAGGALTYSEILQIDGYVNVHLSMDQLGVIVAQGDIGGNELTGISSTYDLGELAVPGISGTITFSERQNGFTLATITLSNTPDGGVHPAHIHANSAEEGGGILVSFTPVNGTTGMSHTTIRALDSGGALSYEDLLTLDGYVNVHLSMDQLGVIVAQGNIGSNAAVPA</sequence>
<dbReference type="SUPFAM" id="SSF49329">
    <property type="entry name" value="Cu,Zn superoxide dismutase-like"/>
    <property type="match status" value="6"/>
</dbReference>
<dbReference type="Gene3D" id="2.60.40.200">
    <property type="entry name" value="Superoxide dismutase, copper/zinc binding domain"/>
    <property type="match status" value="1"/>
</dbReference>
<keyword evidence="4" id="KW-1185">Reference proteome</keyword>
<evidence type="ECO:0000256" key="2">
    <source>
        <dbReference type="SAM" id="SignalP"/>
    </source>
</evidence>
<dbReference type="InterPro" id="IPR036423">
    <property type="entry name" value="SOD-like_Cu/Zn_dom_sf"/>
</dbReference>
<dbReference type="PROSITE" id="PS51257">
    <property type="entry name" value="PROKAR_LIPOPROTEIN"/>
    <property type="match status" value="1"/>
</dbReference>
<keyword evidence="2" id="KW-0732">Signal</keyword>
<organism evidence="3 4">
    <name type="scientific">Cyclobacterium xiamenense</name>
    <dbReference type="NCBI Taxonomy" id="1297121"/>
    <lineage>
        <taxon>Bacteria</taxon>
        <taxon>Pseudomonadati</taxon>
        <taxon>Bacteroidota</taxon>
        <taxon>Cytophagia</taxon>
        <taxon>Cytophagales</taxon>
        <taxon>Cyclobacteriaceae</taxon>
        <taxon>Cyclobacterium</taxon>
    </lineage>
</organism>
<dbReference type="Proteomes" id="UP000199403">
    <property type="component" value="Unassembled WGS sequence"/>
</dbReference>
<dbReference type="AlphaFoldDB" id="A0A1H6ZKD8"/>
<dbReference type="GO" id="GO:0006801">
    <property type="term" value="P:superoxide metabolic process"/>
    <property type="evidence" value="ECO:0007669"/>
    <property type="project" value="InterPro"/>
</dbReference>
<proteinExistence type="inferred from homology"/>
<reference evidence="4" key="1">
    <citation type="submission" date="2016-10" db="EMBL/GenBank/DDBJ databases">
        <authorList>
            <person name="Varghese N."/>
            <person name="Submissions S."/>
        </authorList>
    </citation>
    <scope>NUCLEOTIDE SEQUENCE [LARGE SCALE GENOMIC DNA]</scope>
    <source>
        <strain evidence="4">IBRC-M 10761</strain>
    </source>
</reference>
<comment type="similarity">
    <text evidence="1">Belongs to the Cu-Zn superoxide dismutase family.</text>
</comment>
<accession>A0A1H6ZKD8</accession>
<dbReference type="STRING" id="1416801.SAMN05192553_104326"/>
<protein>
    <recommendedName>
        <fullName evidence="5">CHRD domain-containing protein</fullName>
    </recommendedName>
</protein>
<dbReference type="EMBL" id="FNZH01000004">
    <property type="protein sequence ID" value="SEJ50162.1"/>
    <property type="molecule type" value="Genomic_DNA"/>
</dbReference>
<feature type="chain" id="PRO_5011491220" description="CHRD domain-containing protein" evidence="2">
    <location>
        <begin position="21"/>
        <end position="776"/>
    </location>
</feature>
<gene>
    <name evidence="3" type="ORF">SAMN05192553_104326</name>
</gene>
<feature type="signal peptide" evidence="2">
    <location>
        <begin position="1"/>
        <end position="20"/>
    </location>
</feature>